<keyword evidence="1" id="KW-0812">Transmembrane</keyword>
<feature type="transmembrane region" description="Helical" evidence="1">
    <location>
        <begin position="205"/>
        <end position="225"/>
    </location>
</feature>
<gene>
    <name evidence="2" type="ORF">CUN51_06720</name>
</gene>
<feature type="transmembrane region" description="Helical" evidence="1">
    <location>
        <begin position="43"/>
        <end position="62"/>
    </location>
</feature>
<feature type="transmembrane region" description="Helical" evidence="1">
    <location>
        <begin position="158"/>
        <end position="180"/>
    </location>
</feature>
<evidence type="ECO:0000256" key="1">
    <source>
        <dbReference type="SAM" id="Phobius"/>
    </source>
</evidence>
<organism evidence="2 3">
    <name type="scientific">Candidatus Thermofonsia Clade 1 bacterium</name>
    <dbReference type="NCBI Taxonomy" id="2364210"/>
    <lineage>
        <taxon>Bacteria</taxon>
        <taxon>Bacillati</taxon>
        <taxon>Chloroflexota</taxon>
        <taxon>Candidatus Thermofontia</taxon>
        <taxon>Candidatus Thermofonsia Clade 1</taxon>
    </lineage>
</organism>
<sequence>MFRSALSELFEAACFNPVLWLALRHEHPSQANLERFERRAQPIAYLLALILAVPSVIDLRSFPTFLQLWFVTFVITYALGFGADAAYILAARFGNQIRSEFWEALRLTPLPSAAIVTGKYMSGQLRTWRGLVLESVLRQLVAATLIFALIGISLRGGLSLLLCSAWLFIIPFAVGGYLYAAEPLWRMRAVVALSFAAILHIRDEWLAVIGAIGAAFAIRLAQIAFLISLPAQNELIDQWYRSGNLLFISSPLLYVVVIYGLFYGVYRRLSVWAIEIAIRRTERGE</sequence>
<accession>A0A2M8NZE7</accession>
<keyword evidence="1" id="KW-0472">Membrane</keyword>
<protein>
    <submittedName>
        <fullName evidence="2">Uncharacterized protein</fullName>
    </submittedName>
</protein>
<dbReference type="EMBL" id="PGTK01000007">
    <property type="protein sequence ID" value="PJF30672.1"/>
    <property type="molecule type" value="Genomic_DNA"/>
</dbReference>
<reference evidence="2 3" key="1">
    <citation type="submission" date="2017-11" db="EMBL/GenBank/DDBJ databases">
        <title>Evolution of Phototrophy in the Chloroflexi Phylum Driven by Horizontal Gene Transfer.</title>
        <authorList>
            <person name="Ward L.M."/>
            <person name="Hemp J."/>
            <person name="Shih P.M."/>
            <person name="Mcglynn S.E."/>
            <person name="Fischer W."/>
        </authorList>
    </citation>
    <scope>NUCLEOTIDE SEQUENCE [LARGE SCALE GENOMIC DNA]</scope>
    <source>
        <strain evidence="2">CP2_2F</strain>
    </source>
</reference>
<feature type="transmembrane region" description="Helical" evidence="1">
    <location>
        <begin position="68"/>
        <end position="90"/>
    </location>
</feature>
<dbReference type="AlphaFoldDB" id="A0A2M8NZE7"/>
<evidence type="ECO:0000313" key="3">
    <source>
        <dbReference type="Proteomes" id="UP000228921"/>
    </source>
</evidence>
<keyword evidence="1" id="KW-1133">Transmembrane helix</keyword>
<name>A0A2M8NZE7_9CHLR</name>
<comment type="caution">
    <text evidence="2">The sequence shown here is derived from an EMBL/GenBank/DDBJ whole genome shotgun (WGS) entry which is preliminary data.</text>
</comment>
<dbReference type="Proteomes" id="UP000228921">
    <property type="component" value="Unassembled WGS sequence"/>
</dbReference>
<feature type="transmembrane region" description="Helical" evidence="1">
    <location>
        <begin position="131"/>
        <end position="152"/>
    </location>
</feature>
<feature type="transmembrane region" description="Helical" evidence="1">
    <location>
        <begin position="245"/>
        <end position="266"/>
    </location>
</feature>
<proteinExistence type="predicted"/>
<evidence type="ECO:0000313" key="2">
    <source>
        <dbReference type="EMBL" id="PJF30672.1"/>
    </source>
</evidence>